<evidence type="ECO:0000313" key="2">
    <source>
        <dbReference type="Proteomes" id="UP001148838"/>
    </source>
</evidence>
<dbReference type="EMBL" id="JAJSOF020000036">
    <property type="protein sequence ID" value="KAJ4428702.1"/>
    <property type="molecule type" value="Genomic_DNA"/>
</dbReference>
<reference evidence="1 2" key="1">
    <citation type="journal article" date="2022" name="Allergy">
        <title>Genome assembly and annotation of Periplaneta americana reveal a comprehensive cockroach allergen profile.</title>
        <authorList>
            <person name="Wang L."/>
            <person name="Xiong Q."/>
            <person name="Saelim N."/>
            <person name="Wang L."/>
            <person name="Nong W."/>
            <person name="Wan A.T."/>
            <person name="Shi M."/>
            <person name="Liu X."/>
            <person name="Cao Q."/>
            <person name="Hui J.H.L."/>
            <person name="Sookrung N."/>
            <person name="Leung T.F."/>
            <person name="Tungtrongchitr A."/>
            <person name="Tsui S.K.W."/>
        </authorList>
    </citation>
    <scope>NUCLEOTIDE SEQUENCE [LARGE SCALE GENOMIC DNA]</scope>
    <source>
        <strain evidence="1">PWHHKU_190912</strain>
    </source>
</reference>
<evidence type="ECO:0008006" key="3">
    <source>
        <dbReference type="Google" id="ProtNLM"/>
    </source>
</evidence>
<dbReference type="PANTHER" id="PTHR13244">
    <property type="entry name" value="ZINC FINGER MYND DOMAIN CONTAINING PROTEIN 10"/>
    <property type="match status" value="1"/>
</dbReference>
<accession>A0ABQ8S484</accession>
<comment type="caution">
    <text evidence="1">The sequence shown here is derived from an EMBL/GenBank/DDBJ whole genome shotgun (WGS) entry which is preliminary data.</text>
</comment>
<keyword evidence="2" id="KW-1185">Reference proteome</keyword>
<proteinExistence type="predicted"/>
<name>A0ABQ8S484_PERAM</name>
<dbReference type="Proteomes" id="UP001148838">
    <property type="component" value="Unassembled WGS sequence"/>
</dbReference>
<dbReference type="InterPro" id="IPR052298">
    <property type="entry name" value="ZMYND10"/>
</dbReference>
<gene>
    <name evidence="1" type="ORF">ANN_25695</name>
</gene>
<dbReference type="PANTHER" id="PTHR13244:SF7">
    <property type="entry name" value="ZINC FINGER MYND DOMAIN-CONTAINING PROTEIN 10"/>
    <property type="match status" value="1"/>
</dbReference>
<evidence type="ECO:0000313" key="1">
    <source>
        <dbReference type="EMBL" id="KAJ4428702.1"/>
    </source>
</evidence>
<sequence length="422" mass="48153">MTETIIKDVLTVEEIAFYVKTIEPSDIVELGSSSWFESHERLQKLHQQAILEARELREENVKDTIILYNKIPVLLHEAVCISVWKEKVLPLLVKTVSEPESVFIPYMVLFHEATAIEFLQTLLYHSDSCEALGENAIELIDYCASAITRIIAEGKQEVSKSSETLSGFEDLEHKQRTITFNIGMKCISVIGCMTQNIDSLPLSATSRMFSTHDIPILLANIIELQPWIKKDSSGKTLKYDDCNWEEMKGEAKMKVTRTEAKTWLALRHLLLDPRLPAHYDINEYRKSQLTKLQCFLQESILDQLPPLVELKYWLAKLAVANFPPASKQPLILEVTPQIRQILIQRNSKRWKKIAKKQAEVMFNKSEDHIMGIIKSLNEAYNLDTLEALAVGPPTCTACGEHASKKCSRCKAPYCGRYRFINV</sequence>
<organism evidence="1 2">
    <name type="scientific">Periplaneta americana</name>
    <name type="common">American cockroach</name>
    <name type="synonym">Blatta americana</name>
    <dbReference type="NCBI Taxonomy" id="6978"/>
    <lineage>
        <taxon>Eukaryota</taxon>
        <taxon>Metazoa</taxon>
        <taxon>Ecdysozoa</taxon>
        <taxon>Arthropoda</taxon>
        <taxon>Hexapoda</taxon>
        <taxon>Insecta</taxon>
        <taxon>Pterygota</taxon>
        <taxon>Neoptera</taxon>
        <taxon>Polyneoptera</taxon>
        <taxon>Dictyoptera</taxon>
        <taxon>Blattodea</taxon>
        <taxon>Blattoidea</taxon>
        <taxon>Blattidae</taxon>
        <taxon>Blattinae</taxon>
        <taxon>Periplaneta</taxon>
    </lineage>
</organism>
<protein>
    <recommendedName>
        <fullName evidence="3">Zinc finger MYND domain-containing protein 10</fullName>
    </recommendedName>
</protein>